<evidence type="ECO:0000256" key="1">
    <source>
        <dbReference type="SAM" id="MobiDB-lite"/>
    </source>
</evidence>
<name>A0AAW1MXJ1_SAPOF</name>
<dbReference type="InterPro" id="IPR003604">
    <property type="entry name" value="Matrin/U1-like-C_Znf_C2H2"/>
</dbReference>
<feature type="compositionally biased region" description="Basic residues" evidence="1">
    <location>
        <begin position="277"/>
        <end position="290"/>
    </location>
</feature>
<gene>
    <name evidence="3" type="ORF">RND81_02G111200</name>
</gene>
<dbReference type="Gene3D" id="3.30.160.60">
    <property type="entry name" value="Classic Zinc Finger"/>
    <property type="match status" value="2"/>
</dbReference>
<protein>
    <recommendedName>
        <fullName evidence="2">U1-type domain-containing protein</fullName>
    </recommendedName>
</protein>
<dbReference type="Pfam" id="PF12874">
    <property type="entry name" value="zf-met"/>
    <property type="match status" value="2"/>
</dbReference>
<feature type="compositionally biased region" description="Gly residues" evidence="1">
    <location>
        <begin position="151"/>
        <end position="166"/>
    </location>
</feature>
<feature type="compositionally biased region" description="Polar residues" evidence="1">
    <location>
        <begin position="238"/>
        <end position="247"/>
    </location>
</feature>
<evidence type="ECO:0000313" key="4">
    <source>
        <dbReference type="Proteomes" id="UP001443914"/>
    </source>
</evidence>
<comment type="caution">
    <text evidence="3">The sequence shown here is derived from an EMBL/GenBank/DDBJ whole genome shotgun (WGS) entry which is preliminary data.</text>
</comment>
<feature type="region of interest" description="Disordered" evidence="1">
    <location>
        <begin position="501"/>
        <end position="541"/>
    </location>
</feature>
<feature type="domain" description="U1-type" evidence="2">
    <location>
        <begin position="309"/>
        <end position="343"/>
    </location>
</feature>
<sequence length="541" mass="58208">METQQNQQQQQQQHENQYQYQTLNNPPNSTTTTQSYDSSTQIQSYDPQSYYASYPQQHYQNTPDYSSATATYDASSSYYNPNYSNSYQIHDPNSIHPPGVPVSAENQQTQVLNSQNLYHQSSQTHGYLQPAQPVYGGGDSQGGRSTRGRGRGTFGRRGGGRGGGRGQAAPSKPPPQMAWCELCRVDCITLEILEKHKNGKKHLRNLKVFEELQNTTKPITVVNPQASVTQPKPEESTPMVNTAEPTQESVTADKILPTVAQPSEEAIRNDSFTGRGGLKRKMKAGRGGKWVRTHDGSKILVEPRKPKQMVPILCELCNVKCESQVVYESHVAGKKHLSTLKRYQGHKETFGDSVEALYPTIPNLPSISVASQPQQHQQIPQDAQALASMMLGQQNLPDPQAAQAALAQLLNQHGIHDAQTLIVQLIPYLLTQSQVPGSVPVSVPGLGSQVPGSLPVTVPGLGSQVPGSLPVSVPGLGSQVPGSLPVSVPGLGLSALYPQSQVPHASTEAGSQHDGNKSDSGAGTSDKPNDGPSEATKAGND</sequence>
<dbReference type="PANTHER" id="PTHR47487:SF3">
    <property type="entry name" value="GLUTENIN, HIGH MOLECULAR WEIGHT SUBUNIT 12-LIKE"/>
    <property type="match status" value="1"/>
</dbReference>
<keyword evidence="4" id="KW-1185">Reference proteome</keyword>
<organism evidence="3 4">
    <name type="scientific">Saponaria officinalis</name>
    <name type="common">Common soapwort</name>
    <name type="synonym">Lychnis saponaria</name>
    <dbReference type="NCBI Taxonomy" id="3572"/>
    <lineage>
        <taxon>Eukaryota</taxon>
        <taxon>Viridiplantae</taxon>
        <taxon>Streptophyta</taxon>
        <taxon>Embryophyta</taxon>
        <taxon>Tracheophyta</taxon>
        <taxon>Spermatophyta</taxon>
        <taxon>Magnoliopsida</taxon>
        <taxon>eudicotyledons</taxon>
        <taxon>Gunneridae</taxon>
        <taxon>Pentapetalae</taxon>
        <taxon>Caryophyllales</taxon>
        <taxon>Caryophyllaceae</taxon>
        <taxon>Caryophylleae</taxon>
        <taxon>Saponaria</taxon>
    </lineage>
</organism>
<dbReference type="GO" id="GO:0003676">
    <property type="term" value="F:nucleic acid binding"/>
    <property type="evidence" value="ECO:0007669"/>
    <property type="project" value="InterPro"/>
</dbReference>
<dbReference type="SUPFAM" id="SSF57667">
    <property type="entry name" value="beta-beta-alpha zinc fingers"/>
    <property type="match status" value="2"/>
</dbReference>
<feature type="region of interest" description="Disordered" evidence="1">
    <location>
        <begin position="120"/>
        <end position="175"/>
    </location>
</feature>
<dbReference type="PANTHER" id="PTHR47487">
    <property type="entry name" value="OS06G0651300 PROTEIN-RELATED"/>
    <property type="match status" value="1"/>
</dbReference>
<dbReference type="InterPro" id="IPR036236">
    <property type="entry name" value="Znf_C2H2_sf"/>
</dbReference>
<feature type="region of interest" description="Disordered" evidence="1">
    <location>
        <begin position="269"/>
        <end position="290"/>
    </location>
</feature>
<evidence type="ECO:0000259" key="2">
    <source>
        <dbReference type="SMART" id="SM00451"/>
    </source>
</evidence>
<feature type="compositionally biased region" description="Polar residues" evidence="1">
    <location>
        <begin position="501"/>
        <end position="510"/>
    </location>
</feature>
<dbReference type="Proteomes" id="UP001443914">
    <property type="component" value="Unassembled WGS sequence"/>
</dbReference>
<dbReference type="EMBL" id="JBDFQZ010000002">
    <property type="protein sequence ID" value="KAK9749227.1"/>
    <property type="molecule type" value="Genomic_DNA"/>
</dbReference>
<dbReference type="AlphaFoldDB" id="A0AAW1MXJ1"/>
<feature type="region of interest" description="Disordered" evidence="1">
    <location>
        <begin position="1"/>
        <end position="68"/>
    </location>
</feature>
<feature type="compositionally biased region" description="Low complexity" evidence="1">
    <location>
        <begin position="1"/>
        <end position="46"/>
    </location>
</feature>
<accession>A0AAW1MXJ1</accession>
<proteinExistence type="predicted"/>
<dbReference type="SMART" id="SM00451">
    <property type="entry name" value="ZnF_U1"/>
    <property type="match status" value="2"/>
</dbReference>
<dbReference type="GO" id="GO:0008270">
    <property type="term" value="F:zinc ion binding"/>
    <property type="evidence" value="ECO:0007669"/>
    <property type="project" value="InterPro"/>
</dbReference>
<dbReference type="InterPro" id="IPR013087">
    <property type="entry name" value="Znf_C2H2_type"/>
</dbReference>
<feature type="compositionally biased region" description="Polar residues" evidence="1">
    <location>
        <begin position="50"/>
        <end position="63"/>
    </location>
</feature>
<evidence type="ECO:0000313" key="3">
    <source>
        <dbReference type="EMBL" id="KAK9749227.1"/>
    </source>
</evidence>
<feature type="region of interest" description="Disordered" evidence="1">
    <location>
        <begin position="83"/>
        <end position="102"/>
    </location>
</feature>
<feature type="region of interest" description="Disordered" evidence="1">
    <location>
        <begin position="228"/>
        <end position="247"/>
    </location>
</feature>
<feature type="domain" description="U1-type" evidence="2">
    <location>
        <begin position="175"/>
        <end position="209"/>
    </location>
</feature>
<reference evidence="3" key="1">
    <citation type="submission" date="2024-03" db="EMBL/GenBank/DDBJ databases">
        <title>WGS assembly of Saponaria officinalis var. Norfolk2.</title>
        <authorList>
            <person name="Jenkins J."/>
            <person name="Shu S."/>
            <person name="Grimwood J."/>
            <person name="Barry K."/>
            <person name="Goodstein D."/>
            <person name="Schmutz J."/>
            <person name="Leebens-Mack J."/>
            <person name="Osbourn A."/>
        </authorList>
    </citation>
    <scope>NUCLEOTIDE SEQUENCE [LARGE SCALE GENOMIC DNA]</scope>
    <source>
        <strain evidence="3">JIC</strain>
    </source>
</reference>